<evidence type="ECO:0000313" key="9">
    <source>
        <dbReference type="EMBL" id="CAF9922117.1"/>
    </source>
</evidence>
<feature type="compositionally biased region" description="Polar residues" evidence="7">
    <location>
        <begin position="95"/>
        <end position="118"/>
    </location>
</feature>
<organism evidence="9 10">
    <name type="scientific">Imshaugia aleurites</name>
    <dbReference type="NCBI Taxonomy" id="172621"/>
    <lineage>
        <taxon>Eukaryota</taxon>
        <taxon>Fungi</taxon>
        <taxon>Dikarya</taxon>
        <taxon>Ascomycota</taxon>
        <taxon>Pezizomycotina</taxon>
        <taxon>Lecanoromycetes</taxon>
        <taxon>OSLEUM clade</taxon>
        <taxon>Lecanoromycetidae</taxon>
        <taxon>Lecanorales</taxon>
        <taxon>Lecanorineae</taxon>
        <taxon>Parmeliaceae</taxon>
        <taxon>Imshaugia</taxon>
    </lineage>
</organism>
<dbReference type="GO" id="GO:0004842">
    <property type="term" value="F:ubiquitin-protein transferase activity"/>
    <property type="evidence" value="ECO:0007669"/>
    <property type="project" value="InterPro"/>
</dbReference>
<keyword evidence="6" id="KW-0862">Zinc</keyword>
<keyword evidence="5" id="KW-0833">Ubl conjugation pathway</keyword>
<dbReference type="GO" id="GO:0016567">
    <property type="term" value="P:protein ubiquitination"/>
    <property type="evidence" value="ECO:0007669"/>
    <property type="project" value="InterPro"/>
</dbReference>
<dbReference type="CDD" id="cd22584">
    <property type="entry name" value="Rcat_RBR_unk"/>
    <property type="match status" value="1"/>
</dbReference>
<keyword evidence="1" id="KW-0808">Transferase</keyword>
<keyword evidence="3" id="KW-0677">Repeat</keyword>
<feature type="domain" description="RING-type" evidence="8">
    <location>
        <begin position="213"/>
        <end position="409"/>
    </location>
</feature>
<feature type="region of interest" description="Disordered" evidence="7">
    <location>
        <begin position="515"/>
        <end position="542"/>
    </location>
</feature>
<protein>
    <recommendedName>
        <fullName evidence="8">RING-type domain-containing protein</fullName>
    </recommendedName>
</protein>
<evidence type="ECO:0000256" key="7">
    <source>
        <dbReference type="SAM" id="MobiDB-lite"/>
    </source>
</evidence>
<evidence type="ECO:0000256" key="6">
    <source>
        <dbReference type="ARBA" id="ARBA00022833"/>
    </source>
</evidence>
<dbReference type="PANTHER" id="PTHR11685">
    <property type="entry name" value="RBR FAMILY RING FINGER AND IBR DOMAIN-CONTAINING"/>
    <property type="match status" value="1"/>
</dbReference>
<dbReference type="InterPro" id="IPR031127">
    <property type="entry name" value="E3_UB_ligase_RBR"/>
</dbReference>
<feature type="region of interest" description="Disordered" evidence="7">
    <location>
        <begin position="159"/>
        <end position="187"/>
    </location>
</feature>
<reference evidence="9" key="1">
    <citation type="submission" date="2021-03" db="EMBL/GenBank/DDBJ databases">
        <authorList>
            <person name="Tagirdzhanova G."/>
        </authorList>
    </citation>
    <scope>NUCLEOTIDE SEQUENCE</scope>
</reference>
<dbReference type="OrthoDB" id="10009520at2759"/>
<gene>
    <name evidence="9" type="ORF">IMSHALPRED_005345</name>
</gene>
<comment type="caution">
    <text evidence="9">The sequence shown here is derived from an EMBL/GenBank/DDBJ whole genome shotgun (WGS) entry which is preliminary data.</text>
</comment>
<dbReference type="Proteomes" id="UP000664534">
    <property type="component" value="Unassembled WGS sequence"/>
</dbReference>
<dbReference type="Gene3D" id="3.30.40.10">
    <property type="entry name" value="Zinc/RING finger domain, C3HC4 (zinc finger)"/>
    <property type="match status" value="1"/>
</dbReference>
<sequence length="542" mass="60719">MDNASAQLAIALHLHDLDELEASGAVDKLVIRIQRQQLEVDSGFDAVTFEASRRLALSMAKAVEDDSAVLARSARLPVLDDATYDRLALLNRSTPTLSTSVEPAQQPRSNGQTFSLNGERQKRKRSSTPEELPLPVLALSQSTELRSLALDRIGHSHKKLKGEQISSGQNSRNQVESSGVAPSQDPQLFTADVGSAQTMRTVAPTTIIETPPKTADCASCSDNLVIKELVKASCNHYYCKDCFSQFIEASLQTHDGFPPTCCKVPITFATVADNVSAEVFGRYSARQAEIKNATALYCGIQECGVRIENDRINGVRATCGACWRDTCTICRGQFPRKINGKNVGHVCKKDKAREEVLALAKREGWQTCFQCGNMVALNFGCHHMRCRCKAELCYRCGTKWKNCDCGDYDEARLEIRTDRGMDLRARRRVRAGLPPDLRPREEQLAELQQILRVDCDHNNFDYEERSHEDPGRCRICRYPGWKYILRCDGCRFTACRDCHNFFGWNGGESPWEHSYGLRDYDDTEDEPFSGDESIENQDAPHE</sequence>
<dbReference type="EMBL" id="CAJPDT010000029">
    <property type="protein sequence ID" value="CAF9922117.1"/>
    <property type="molecule type" value="Genomic_DNA"/>
</dbReference>
<feature type="compositionally biased region" description="Polar residues" evidence="7">
    <location>
        <begin position="164"/>
        <end position="187"/>
    </location>
</feature>
<evidence type="ECO:0000256" key="4">
    <source>
        <dbReference type="ARBA" id="ARBA00022771"/>
    </source>
</evidence>
<name>A0A8H3IBM7_9LECA</name>
<evidence type="ECO:0000256" key="3">
    <source>
        <dbReference type="ARBA" id="ARBA00022737"/>
    </source>
</evidence>
<feature type="region of interest" description="Disordered" evidence="7">
    <location>
        <begin position="95"/>
        <end position="135"/>
    </location>
</feature>
<evidence type="ECO:0000259" key="8">
    <source>
        <dbReference type="PROSITE" id="PS51873"/>
    </source>
</evidence>
<evidence type="ECO:0000256" key="2">
    <source>
        <dbReference type="ARBA" id="ARBA00022723"/>
    </source>
</evidence>
<dbReference type="GO" id="GO:0008270">
    <property type="term" value="F:zinc ion binding"/>
    <property type="evidence" value="ECO:0007669"/>
    <property type="project" value="UniProtKB-KW"/>
</dbReference>
<dbReference type="InterPro" id="IPR013083">
    <property type="entry name" value="Znf_RING/FYVE/PHD"/>
</dbReference>
<keyword evidence="2" id="KW-0479">Metal-binding</keyword>
<keyword evidence="10" id="KW-1185">Reference proteome</keyword>
<evidence type="ECO:0000256" key="1">
    <source>
        <dbReference type="ARBA" id="ARBA00022679"/>
    </source>
</evidence>
<accession>A0A8H3IBM7</accession>
<dbReference type="AlphaFoldDB" id="A0A8H3IBM7"/>
<dbReference type="InterPro" id="IPR044066">
    <property type="entry name" value="TRIAD_supradom"/>
</dbReference>
<proteinExistence type="predicted"/>
<dbReference type="Gene3D" id="1.20.120.1750">
    <property type="match status" value="1"/>
</dbReference>
<feature type="compositionally biased region" description="Acidic residues" evidence="7">
    <location>
        <begin position="521"/>
        <end position="535"/>
    </location>
</feature>
<evidence type="ECO:0000256" key="5">
    <source>
        <dbReference type="ARBA" id="ARBA00022786"/>
    </source>
</evidence>
<dbReference type="PROSITE" id="PS51873">
    <property type="entry name" value="TRIAD"/>
    <property type="match status" value="1"/>
</dbReference>
<evidence type="ECO:0000313" key="10">
    <source>
        <dbReference type="Proteomes" id="UP000664534"/>
    </source>
</evidence>
<keyword evidence="4" id="KW-0863">Zinc-finger</keyword>
<dbReference type="SUPFAM" id="SSF57850">
    <property type="entry name" value="RING/U-box"/>
    <property type="match status" value="2"/>
</dbReference>